<evidence type="ECO:0000313" key="6">
    <source>
        <dbReference type="EMBL" id="CAD8831290.1"/>
    </source>
</evidence>
<organism evidence="6">
    <name type="scientific">Noctiluca scintillans</name>
    <name type="common">Sea sparkle</name>
    <name type="synonym">Red tide dinoflagellate</name>
    <dbReference type="NCBI Taxonomy" id="2966"/>
    <lineage>
        <taxon>Eukaryota</taxon>
        <taxon>Sar</taxon>
        <taxon>Alveolata</taxon>
        <taxon>Dinophyceae</taxon>
        <taxon>Noctilucales</taxon>
        <taxon>Noctilucaceae</taxon>
        <taxon>Noctiluca</taxon>
    </lineage>
</organism>
<evidence type="ECO:0000256" key="1">
    <source>
        <dbReference type="ARBA" id="ARBA00022723"/>
    </source>
</evidence>
<dbReference type="InterPro" id="IPR000306">
    <property type="entry name" value="Znf_FYVE"/>
</dbReference>
<dbReference type="InterPro" id="IPR011011">
    <property type="entry name" value="Znf_FYVE_PHD"/>
</dbReference>
<dbReference type="SMART" id="SM00064">
    <property type="entry name" value="FYVE"/>
    <property type="match status" value="1"/>
</dbReference>
<dbReference type="InterPro" id="IPR017455">
    <property type="entry name" value="Znf_FYVE-rel"/>
</dbReference>
<evidence type="ECO:0000256" key="3">
    <source>
        <dbReference type="ARBA" id="ARBA00022833"/>
    </source>
</evidence>
<protein>
    <recommendedName>
        <fullName evidence="5">FYVE-type domain-containing protein</fullName>
    </recommendedName>
</protein>
<evidence type="ECO:0000259" key="5">
    <source>
        <dbReference type="PROSITE" id="PS50178"/>
    </source>
</evidence>
<dbReference type="AlphaFoldDB" id="A0A7S0ZSM4"/>
<feature type="domain" description="FYVE-type" evidence="5">
    <location>
        <begin position="17"/>
        <end position="74"/>
    </location>
</feature>
<reference evidence="6" key="1">
    <citation type="submission" date="2021-01" db="EMBL/GenBank/DDBJ databases">
        <authorList>
            <person name="Corre E."/>
            <person name="Pelletier E."/>
            <person name="Niang G."/>
            <person name="Scheremetjew M."/>
            <person name="Finn R."/>
            <person name="Kale V."/>
            <person name="Holt S."/>
            <person name="Cochrane G."/>
            <person name="Meng A."/>
            <person name="Brown T."/>
            <person name="Cohen L."/>
        </authorList>
    </citation>
    <scope>NUCLEOTIDE SEQUENCE</scope>
</reference>
<keyword evidence="3" id="KW-0862">Zinc</keyword>
<name>A0A7S0ZSM4_NOCSC</name>
<accession>A0A7S0ZSM4</accession>
<dbReference type="Pfam" id="PF01363">
    <property type="entry name" value="FYVE"/>
    <property type="match status" value="1"/>
</dbReference>
<keyword evidence="1" id="KW-0479">Metal-binding</keyword>
<dbReference type="InterPro" id="IPR013083">
    <property type="entry name" value="Znf_RING/FYVE/PHD"/>
</dbReference>
<dbReference type="PROSITE" id="PS50178">
    <property type="entry name" value="ZF_FYVE"/>
    <property type="match status" value="1"/>
</dbReference>
<proteinExistence type="predicted"/>
<gene>
    <name evidence="6" type="ORF">NSCI0253_LOCUS5637</name>
</gene>
<dbReference type="SUPFAM" id="SSF57903">
    <property type="entry name" value="FYVE/PHD zinc finger"/>
    <property type="match status" value="1"/>
</dbReference>
<dbReference type="GO" id="GO:0008270">
    <property type="term" value="F:zinc ion binding"/>
    <property type="evidence" value="ECO:0007669"/>
    <property type="project" value="UniProtKB-KW"/>
</dbReference>
<evidence type="ECO:0000256" key="2">
    <source>
        <dbReference type="ARBA" id="ARBA00022771"/>
    </source>
</evidence>
<keyword evidence="2 4" id="KW-0863">Zinc-finger</keyword>
<dbReference type="EMBL" id="HBFQ01008047">
    <property type="protein sequence ID" value="CAD8831290.1"/>
    <property type="molecule type" value="Transcribed_RNA"/>
</dbReference>
<dbReference type="Gene3D" id="3.30.40.10">
    <property type="entry name" value="Zinc/RING finger domain, C3HC4 (zinc finger)"/>
    <property type="match status" value="1"/>
</dbReference>
<evidence type="ECO:0000256" key="4">
    <source>
        <dbReference type="PROSITE-ProRule" id="PRU00091"/>
    </source>
</evidence>
<sequence length="284" mass="30756">MAEERYATSIVPTEFGDEENSFCYVCAQKLGRLRLQPKHRCRVCNHFVCGSCSPSKVYLEADEKDSPQRACRNCVFTAIRAFNDRAKLVSLFDLIIEGNTLPDDIKMSPEFEAACQDIGVIQETVRAAELEAAKERQKQQQFEAICLSAVSACSRLNKVVATGGKSTPEVEPASVGPATAEFCKATAESVTAQLLHGREDIVGAEKASAANLKKIMKEVRRLQQLSSVQEAGDGSSLEEACNLCLQAVTQMEAKVIQAREMSKGTSSTGTSKVNIPGCFSCITG</sequence>